<protein>
    <submittedName>
        <fullName evidence="1">Uncharacterized protein</fullName>
    </submittedName>
</protein>
<organism evidence="1 2">
    <name type="scientific">Hyalomma asiaticum</name>
    <name type="common">Tick</name>
    <dbReference type="NCBI Taxonomy" id="266040"/>
    <lineage>
        <taxon>Eukaryota</taxon>
        <taxon>Metazoa</taxon>
        <taxon>Ecdysozoa</taxon>
        <taxon>Arthropoda</taxon>
        <taxon>Chelicerata</taxon>
        <taxon>Arachnida</taxon>
        <taxon>Acari</taxon>
        <taxon>Parasitiformes</taxon>
        <taxon>Ixodida</taxon>
        <taxon>Ixodoidea</taxon>
        <taxon>Ixodidae</taxon>
        <taxon>Hyalomminae</taxon>
        <taxon>Hyalomma</taxon>
    </lineage>
</organism>
<proteinExistence type="predicted"/>
<dbReference type="EMBL" id="CM023491">
    <property type="protein sequence ID" value="KAH6941773.1"/>
    <property type="molecule type" value="Genomic_DNA"/>
</dbReference>
<accession>A0ACB7T3U2</accession>
<sequence>MGQAKRKAPPPESTEAAMEPMEETPMSASTPAATLAKGSLAEILDRLAETIRAPSGAIEQQSEVIGQQSEAIATLNHRMGIMAAKVVDVSRPKVVGKVKKAQQNSEALAKCTTLKGMLAN</sequence>
<reference evidence="1" key="1">
    <citation type="submission" date="2020-05" db="EMBL/GenBank/DDBJ databases">
        <title>Large-scale comparative analyses of tick genomes elucidate their genetic diversity and vector capacities.</title>
        <authorList>
            <person name="Jia N."/>
            <person name="Wang J."/>
            <person name="Shi W."/>
            <person name="Du L."/>
            <person name="Sun Y."/>
            <person name="Zhan W."/>
            <person name="Jiang J."/>
            <person name="Wang Q."/>
            <person name="Zhang B."/>
            <person name="Ji P."/>
            <person name="Sakyi L.B."/>
            <person name="Cui X."/>
            <person name="Yuan T."/>
            <person name="Jiang B."/>
            <person name="Yang W."/>
            <person name="Lam T.T.-Y."/>
            <person name="Chang Q."/>
            <person name="Ding S."/>
            <person name="Wang X."/>
            <person name="Zhu J."/>
            <person name="Ruan X."/>
            <person name="Zhao L."/>
            <person name="Wei J."/>
            <person name="Que T."/>
            <person name="Du C."/>
            <person name="Cheng J."/>
            <person name="Dai P."/>
            <person name="Han X."/>
            <person name="Huang E."/>
            <person name="Gao Y."/>
            <person name="Liu J."/>
            <person name="Shao H."/>
            <person name="Ye R."/>
            <person name="Li L."/>
            <person name="Wei W."/>
            <person name="Wang X."/>
            <person name="Wang C."/>
            <person name="Yang T."/>
            <person name="Huo Q."/>
            <person name="Li W."/>
            <person name="Guo W."/>
            <person name="Chen H."/>
            <person name="Zhou L."/>
            <person name="Ni X."/>
            <person name="Tian J."/>
            <person name="Zhou Y."/>
            <person name="Sheng Y."/>
            <person name="Liu T."/>
            <person name="Pan Y."/>
            <person name="Xia L."/>
            <person name="Li J."/>
            <person name="Zhao F."/>
            <person name="Cao W."/>
        </authorList>
    </citation>
    <scope>NUCLEOTIDE SEQUENCE</scope>
    <source>
        <strain evidence="1">Hyas-2018</strain>
    </source>
</reference>
<evidence type="ECO:0000313" key="2">
    <source>
        <dbReference type="Proteomes" id="UP000821845"/>
    </source>
</evidence>
<name>A0ACB7T3U2_HYAAI</name>
<gene>
    <name evidence="1" type="ORF">HPB50_023579</name>
</gene>
<comment type="caution">
    <text evidence="1">The sequence shown here is derived from an EMBL/GenBank/DDBJ whole genome shotgun (WGS) entry which is preliminary data.</text>
</comment>
<dbReference type="Proteomes" id="UP000821845">
    <property type="component" value="Chromosome 11"/>
</dbReference>
<evidence type="ECO:0000313" key="1">
    <source>
        <dbReference type="EMBL" id="KAH6941773.1"/>
    </source>
</evidence>
<keyword evidence="2" id="KW-1185">Reference proteome</keyword>